<dbReference type="RefSeq" id="WP_005851812.1">
    <property type="nucleotide sequence ID" value="NZ_CACRTA010000042.1"/>
</dbReference>
<dbReference type="AlphaFoldDB" id="A0A5P3AT26"/>
<evidence type="ECO:0000313" key="1">
    <source>
        <dbReference type="EMBL" id="QEW36266.1"/>
    </source>
</evidence>
<dbReference type="InterPro" id="IPR017642">
    <property type="entry name" value="DNA_S_mod_DndB"/>
</dbReference>
<protein>
    <submittedName>
        <fullName evidence="1">Uncharacterized protein</fullName>
    </submittedName>
</protein>
<evidence type="ECO:0000313" key="2">
    <source>
        <dbReference type="Proteomes" id="UP000326091"/>
    </source>
</evidence>
<organism evidence="1 2">
    <name type="scientific">Phocaeicola vulgatus</name>
    <name type="common">Bacteroides vulgatus</name>
    <dbReference type="NCBI Taxonomy" id="821"/>
    <lineage>
        <taxon>Bacteria</taxon>
        <taxon>Pseudomonadati</taxon>
        <taxon>Bacteroidota</taxon>
        <taxon>Bacteroidia</taxon>
        <taxon>Bacteroidales</taxon>
        <taxon>Bacteroidaceae</taxon>
        <taxon>Phocaeicola</taxon>
    </lineage>
</organism>
<gene>
    <name evidence="1" type="ORF">VIC01_01797</name>
</gene>
<dbReference type="Pfam" id="PF14072">
    <property type="entry name" value="DndB"/>
    <property type="match status" value="1"/>
</dbReference>
<dbReference type="InterPro" id="IPR017601">
    <property type="entry name" value="DGQHR-contain_dom"/>
</dbReference>
<accession>A0A5P3AT26</accession>
<dbReference type="NCBIfam" id="TIGR03187">
    <property type="entry name" value="DGQHR"/>
    <property type="match status" value="1"/>
</dbReference>
<name>A0A5P3AT26_PHOVU</name>
<proteinExistence type="predicted"/>
<dbReference type="CDD" id="cd16413">
    <property type="entry name" value="DGQHR_domain"/>
    <property type="match status" value="1"/>
</dbReference>
<reference evidence="1 2" key="1">
    <citation type="submission" date="2019-09" db="EMBL/GenBank/DDBJ databases">
        <title>Commensal-derived Metabolites Govern Vibrio cholerae Pathogenesis in Host.</title>
        <authorList>
            <person name="Yoon S.S."/>
            <person name="Yoon M.Y."/>
        </authorList>
    </citation>
    <scope>NUCLEOTIDE SEQUENCE [LARGE SCALE GENOMIC DNA]</scope>
    <source>
        <strain evidence="1 2">VIC01</strain>
    </source>
</reference>
<sequence length="778" mass="90356">MASLTISQIQAIKEHMTHDESVLTKKFKAKKTPYFTLSISLNELDDYLNEGWEEVSRSKYKAKIQKLKPAGVKFEDDIWCMFYNLGFRHLNYDEKLVVQWGDNPEDKHQLDVVAIGEEAIFVVECKATENIKQASFKKDIDDMRLYKDGVMKVLRQIYGERKKVKFIFATRNYTFAEGCEDEKRLAENKIFQFTDNTYDYVNSLIKSYRSTVIYQFYGLMFRHERINSDKIRIPALKGTMGGHTYYMLSIEPATLLKIGFVLHRTRVNTQITMPTYQRLLVPSRLKGIREFIDKKNGYFPNSVIINFDNSERKNRIQFDLASGGSDDTRTKLGYLTIPNAYCIAYIIDGQHRVYGYAGSKYKDTNTIPVVAFDGLPSDEQLRIFMDINEHQKAVSPSLRLDLNEDLNWESPHLDSRLKALRSSIIKQLGRDNSSVLARKIAIGEDTAKLQLKPFDTALSKSSLLPKATKKEFTDHTDVCLYNTNCVEHNKAMLDAQKRISNLIKDCYAHVYYKMIDEHKEEYETFIESNRGTYAFVSLIASLNEHLIQCNRLSQKSSTKEQVDSMAPYFDVLINYLCNMPIDDQTQIRLIKGQGADTLWLGMYQNAIHKQIPEYNPHGLEAWLEKQDKGLQEDGKECGRQIEKHIKVRILNKLEELYGETWENKVMKVKGRCFQRMDDNEDIDNQDWTDLMNLQDYKEIIESNWSIKKDDDSFVTFEKEFAIPVSDSFKTKTDKLKWINDLISYSKAWTTTKGRALSQAEVNEMKSILQSLVPTEEFE</sequence>
<dbReference type="Proteomes" id="UP000326091">
    <property type="component" value="Chromosome"/>
</dbReference>
<dbReference type="EMBL" id="CP043529">
    <property type="protein sequence ID" value="QEW36266.1"/>
    <property type="molecule type" value="Genomic_DNA"/>
</dbReference>